<protein>
    <submittedName>
        <fullName evidence="3">Uncharacterized protein</fullName>
    </submittedName>
</protein>
<proteinExistence type="predicted"/>
<dbReference type="GeneID" id="108017268"/>
<keyword evidence="2" id="KW-1185">Reference proteome</keyword>
<feature type="region of interest" description="Disordered" evidence="1">
    <location>
        <begin position="81"/>
        <end position="138"/>
    </location>
</feature>
<feature type="compositionally biased region" description="Polar residues" evidence="1">
    <location>
        <begin position="38"/>
        <end position="49"/>
    </location>
</feature>
<evidence type="ECO:0000313" key="2">
    <source>
        <dbReference type="Proteomes" id="UP001652628"/>
    </source>
</evidence>
<dbReference type="AlphaFoldDB" id="A0AB39ZQI7"/>
<dbReference type="Proteomes" id="UP001652628">
    <property type="component" value="Chromosome 3"/>
</dbReference>
<evidence type="ECO:0000256" key="1">
    <source>
        <dbReference type="SAM" id="MobiDB-lite"/>
    </source>
</evidence>
<reference evidence="3" key="1">
    <citation type="submission" date="2025-08" db="UniProtKB">
        <authorList>
            <consortium name="RefSeq"/>
        </authorList>
    </citation>
    <scope>IDENTIFICATION</scope>
</reference>
<feature type="region of interest" description="Disordered" evidence="1">
    <location>
        <begin position="1"/>
        <end position="50"/>
    </location>
</feature>
<gene>
    <name evidence="3" type="primary">LOC108017268</name>
</gene>
<evidence type="ECO:0000313" key="3">
    <source>
        <dbReference type="RefSeq" id="XP_016939772.4"/>
    </source>
</evidence>
<sequence length="189" mass="21418">MSGETNITPQSGRRPRLGLGRRGCQSTPLMRLQREETSVNTPINRNQETPKALALSLSARRIGLSKNRTELTKKKLEFAVAQENKDDEPEVVKKPPKQVAKVPKKKSDPEENCHKSDDEKQQDPQKNQLEESPQHSKITELQGDIEIWRRAFIASVDDLLTMAEPGLSKKDLLAQLGIPLEMLRYLEED</sequence>
<name>A0AB39ZQI7_DROSZ</name>
<feature type="compositionally biased region" description="Basic and acidic residues" evidence="1">
    <location>
        <begin position="105"/>
        <end position="138"/>
    </location>
</feature>
<accession>A0AB39ZQI7</accession>
<organism evidence="2 3">
    <name type="scientific">Drosophila suzukii</name>
    <name type="common">Spotted-wing drosophila fruit fly</name>
    <dbReference type="NCBI Taxonomy" id="28584"/>
    <lineage>
        <taxon>Eukaryota</taxon>
        <taxon>Metazoa</taxon>
        <taxon>Ecdysozoa</taxon>
        <taxon>Arthropoda</taxon>
        <taxon>Hexapoda</taxon>
        <taxon>Insecta</taxon>
        <taxon>Pterygota</taxon>
        <taxon>Neoptera</taxon>
        <taxon>Endopterygota</taxon>
        <taxon>Diptera</taxon>
        <taxon>Brachycera</taxon>
        <taxon>Muscomorpha</taxon>
        <taxon>Ephydroidea</taxon>
        <taxon>Drosophilidae</taxon>
        <taxon>Drosophila</taxon>
        <taxon>Sophophora</taxon>
    </lineage>
</organism>
<dbReference type="RefSeq" id="XP_016939772.4">
    <property type="nucleotide sequence ID" value="XM_017084283.4"/>
</dbReference>
<feature type="compositionally biased region" description="Polar residues" evidence="1">
    <location>
        <begin position="1"/>
        <end position="11"/>
    </location>
</feature>